<proteinExistence type="predicted"/>
<evidence type="ECO:0000313" key="3">
    <source>
        <dbReference type="Proteomes" id="UP001268864"/>
    </source>
</evidence>
<dbReference type="EMBL" id="JAMQOS010000005">
    <property type="protein sequence ID" value="MDS0283697.1"/>
    <property type="molecule type" value="Genomic_DNA"/>
</dbReference>
<keyword evidence="1" id="KW-0812">Transmembrane</keyword>
<feature type="transmembrane region" description="Helical" evidence="1">
    <location>
        <begin position="48"/>
        <end position="71"/>
    </location>
</feature>
<gene>
    <name evidence="2" type="ORF">NDI86_16340</name>
</gene>
<evidence type="ECO:0000256" key="1">
    <source>
        <dbReference type="SAM" id="Phobius"/>
    </source>
</evidence>
<sequence>MPDEIIGLRRPETAVKRVSNWFRTRFIPVLMGSFTHGHYMDEVIRLRLLFLVGLSILGVGIAGAGTTLWAADPLATTGANPEFVVGDENVTFANGGESETVVHNVSNLSRITIRETDTGRFSIQTTEHRPLSATDRERAREIALNNSTVATGLDEIGEYELAVEPIQRLTVSDDTLRTYNVTLDNSSGQSDTTFTINETSVEERQSDSVTISRGTNYVADSAVVRIRQPGDDGSGELLYVVDVDLSTERVTDVTDWRSI</sequence>
<comment type="caution">
    <text evidence="2">The sequence shown here is derived from an EMBL/GenBank/DDBJ whole genome shotgun (WGS) entry which is preliminary data.</text>
</comment>
<organism evidence="2 3">
    <name type="scientific">Haloarcula onubensis</name>
    <dbReference type="NCBI Taxonomy" id="2950539"/>
    <lineage>
        <taxon>Archaea</taxon>
        <taxon>Methanobacteriati</taxon>
        <taxon>Methanobacteriota</taxon>
        <taxon>Stenosarchaea group</taxon>
        <taxon>Halobacteria</taxon>
        <taxon>Halobacteriales</taxon>
        <taxon>Haloarculaceae</taxon>
        <taxon>Haloarcula</taxon>
    </lineage>
</organism>
<dbReference type="Proteomes" id="UP001268864">
    <property type="component" value="Unassembled WGS sequence"/>
</dbReference>
<name>A0ABU2FTS0_9EURY</name>
<keyword evidence="1" id="KW-1133">Transmembrane helix</keyword>
<accession>A0ABU2FTS0</accession>
<keyword evidence="1" id="KW-0472">Membrane</keyword>
<evidence type="ECO:0000313" key="2">
    <source>
        <dbReference type="EMBL" id="MDS0283697.1"/>
    </source>
</evidence>
<protein>
    <submittedName>
        <fullName evidence="2">Uncharacterized protein</fullName>
    </submittedName>
</protein>
<keyword evidence="3" id="KW-1185">Reference proteome</keyword>
<reference evidence="2 3" key="1">
    <citation type="submission" date="2022-06" db="EMBL/GenBank/DDBJ databases">
        <title>Halomicroarcula sp. a new haloarchaeum isolate from saline soil.</title>
        <authorList>
            <person name="Strakova D."/>
            <person name="Galisteo C."/>
            <person name="Sanchez-Porro C."/>
            <person name="Ventosa A."/>
        </authorList>
    </citation>
    <scope>NUCLEOTIDE SEQUENCE [LARGE SCALE GENOMIC DNA]</scope>
    <source>
        <strain evidence="2 3">S3CR25-11</strain>
    </source>
</reference>